<keyword evidence="2" id="KW-0227">DNA damage</keyword>
<dbReference type="InterPro" id="IPR027417">
    <property type="entry name" value="P-loop_NTPase"/>
</dbReference>
<evidence type="ECO:0000313" key="10">
    <source>
        <dbReference type="EMBL" id="KKO02684.1"/>
    </source>
</evidence>
<name>A0A0F9YE07_9ZZZZ</name>
<proteinExistence type="predicted"/>
<evidence type="ECO:0000256" key="7">
    <source>
        <dbReference type="ARBA" id="ARBA00023204"/>
    </source>
</evidence>
<dbReference type="Gene3D" id="3.40.50.300">
    <property type="entry name" value="P-loop containing nucleotide triphosphate hydrolases"/>
    <property type="match status" value="2"/>
</dbReference>
<keyword evidence="7" id="KW-0234">DNA repair</keyword>
<dbReference type="PANTHER" id="PTHR47642:SF5">
    <property type="entry name" value="ATP-DEPENDENT DNA HELICASE"/>
    <property type="match status" value="1"/>
</dbReference>
<dbReference type="InterPro" id="IPR010285">
    <property type="entry name" value="DNA_helicase_pif1-like_DEAD"/>
</dbReference>
<evidence type="ECO:0000259" key="9">
    <source>
        <dbReference type="SMART" id="SM00382"/>
    </source>
</evidence>
<accession>A0A0F9YE07</accession>
<comment type="caution">
    <text evidence="10">The sequence shown here is derived from an EMBL/GenBank/DDBJ whole genome shotgun (WGS) entry which is preliminary data.</text>
</comment>
<protein>
    <recommendedName>
        <fullName evidence="9">AAA+ ATPase domain-containing protein</fullName>
    </recommendedName>
</protein>
<sequence>MTQKEALDILKLGYNVYLTGQAGSGKTFLLNKYISYLKKNKVKVAVTASTGIAATHMDGVTIHSWSGLGIKEKLTDSNIRNLLKRSYLQKRFRNTNIIIIDEISMLHSFQFDLINNICQAFKNNLTPFGNMQIICSGDFFQLPPVQKGGGDGAKFVTESEVWRNMDMKVCYLQEQHRHVDPRLSKILFDIRNNKIRDESFQLLSGRENKELSSVIKPTKLYTHNIDVDAINHLQLDKIEGKEFVYDMHLKGEPKLVELLKRNCLASEELTLKKGAKVMFLKNNVDKGYVNGTLGKVVGFDNNEYPIVKIFSGKKIIATHASWTIKEDDVVKAEISQIPLRLAWAITVHKSQGMTLDAAEIDLSKAFERGMGYVALSRVKTLDSLKLIGFNETALEVNPKVIDLEINLIRQSEEAQQHIKTLSIFRKRRLQKEFIQKC</sequence>
<dbReference type="GO" id="GO:0006281">
    <property type="term" value="P:DNA repair"/>
    <property type="evidence" value="ECO:0007669"/>
    <property type="project" value="InterPro"/>
</dbReference>
<dbReference type="SMART" id="SM00382">
    <property type="entry name" value="AAA"/>
    <property type="match status" value="1"/>
</dbReference>
<keyword evidence="6" id="KW-0238">DNA-binding</keyword>
<evidence type="ECO:0000256" key="5">
    <source>
        <dbReference type="ARBA" id="ARBA00022840"/>
    </source>
</evidence>
<dbReference type="Gene3D" id="2.30.30.940">
    <property type="match status" value="1"/>
</dbReference>
<organism evidence="10">
    <name type="scientific">marine sediment metagenome</name>
    <dbReference type="NCBI Taxonomy" id="412755"/>
    <lineage>
        <taxon>unclassified sequences</taxon>
        <taxon>metagenomes</taxon>
        <taxon>ecological metagenomes</taxon>
    </lineage>
</organism>
<evidence type="ECO:0000256" key="1">
    <source>
        <dbReference type="ARBA" id="ARBA00022741"/>
    </source>
</evidence>
<keyword evidence="4" id="KW-0347">Helicase</keyword>
<reference evidence="10" key="1">
    <citation type="journal article" date="2015" name="Nature">
        <title>Complex archaea that bridge the gap between prokaryotes and eukaryotes.</title>
        <authorList>
            <person name="Spang A."/>
            <person name="Saw J.H."/>
            <person name="Jorgensen S.L."/>
            <person name="Zaremba-Niedzwiedzka K."/>
            <person name="Martijn J."/>
            <person name="Lind A.E."/>
            <person name="van Eijk R."/>
            <person name="Schleper C."/>
            <person name="Guy L."/>
            <person name="Ettema T.J."/>
        </authorList>
    </citation>
    <scope>NUCLEOTIDE SEQUENCE</scope>
</reference>
<dbReference type="CDD" id="cd18809">
    <property type="entry name" value="SF1_C_RecD"/>
    <property type="match status" value="1"/>
</dbReference>
<dbReference type="CDD" id="cd18037">
    <property type="entry name" value="DEXSc_Pif1_like"/>
    <property type="match status" value="1"/>
</dbReference>
<dbReference type="InterPro" id="IPR003593">
    <property type="entry name" value="AAA+_ATPase"/>
</dbReference>
<dbReference type="GO" id="GO:0003678">
    <property type="term" value="F:DNA helicase activity"/>
    <property type="evidence" value="ECO:0007669"/>
    <property type="project" value="InterPro"/>
</dbReference>
<dbReference type="GO" id="GO:0000723">
    <property type="term" value="P:telomere maintenance"/>
    <property type="evidence" value="ECO:0007669"/>
    <property type="project" value="InterPro"/>
</dbReference>
<keyword evidence="8" id="KW-0413">Isomerase</keyword>
<dbReference type="EMBL" id="LAZR01000029">
    <property type="protein sequence ID" value="KKO02684.1"/>
    <property type="molecule type" value="Genomic_DNA"/>
</dbReference>
<dbReference type="Pfam" id="PF05970">
    <property type="entry name" value="PIF1"/>
    <property type="match status" value="1"/>
</dbReference>
<gene>
    <name evidence="10" type="ORF">LCGC14_0101330</name>
</gene>
<keyword evidence="3" id="KW-0378">Hydrolase</keyword>
<dbReference type="PANTHER" id="PTHR47642">
    <property type="entry name" value="ATP-DEPENDENT DNA HELICASE"/>
    <property type="match status" value="1"/>
</dbReference>
<evidence type="ECO:0000256" key="3">
    <source>
        <dbReference type="ARBA" id="ARBA00022801"/>
    </source>
</evidence>
<dbReference type="InterPro" id="IPR049163">
    <property type="entry name" value="Pif1-like_2B_dom"/>
</dbReference>
<dbReference type="AlphaFoldDB" id="A0A0F9YE07"/>
<dbReference type="SUPFAM" id="SSF52540">
    <property type="entry name" value="P-loop containing nucleoside triphosphate hydrolases"/>
    <property type="match status" value="2"/>
</dbReference>
<evidence type="ECO:0000256" key="6">
    <source>
        <dbReference type="ARBA" id="ARBA00023125"/>
    </source>
</evidence>
<dbReference type="Pfam" id="PF21530">
    <property type="entry name" value="Pif1_2B_dom"/>
    <property type="match status" value="1"/>
</dbReference>
<keyword evidence="5" id="KW-0067">ATP-binding</keyword>
<keyword evidence="1" id="KW-0547">Nucleotide-binding</keyword>
<dbReference type="InterPro" id="IPR051055">
    <property type="entry name" value="PIF1_helicase"/>
</dbReference>
<feature type="domain" description="AAA+ ATPase" evidence="9">
    <location>
        <begin position="12"/>
        <end position="166"/>
    </location>
</feature>
<evidence type="ECO:0000256" key="8">
    <source>
        <dbReference type="ARBA" id="ARBA00023235"/>
    </source>
</evidence>
<evidence type="ECO:0000256" key="2">
    <source>
        <dbReference type="ARBA" id="ARBA00022763"/>
    </source>
</evidence>
<evidence type="ECO:0000256" key="4">
    <source>
        <dbReference type="ARBA" id="ARBA00022806"/>
    </source>
</evidence>